<reference evidence="1 2" key="1">
    <citation type="journal article" date="2019" name="Commun. Biol.">
        <title>The bagworm genome reveals a unique fibroin gene that provides high tensile strength.</title>
        <authorList>
            <person name="Kono N."/>
            <person name="Nakamura H."/>
            <person name="Ohtoshi R."/>
            <person name="Tomita M."/>
            <person name="Numata K."/>
            <person name="Arakawa K."/>
        </authorList>
    </citation>
    <scope>NUCLEOTIDE SEQUENCE [LARGE SCALE GENOMIC DNA]</scope>
</reference>
<dbReference type="OrthoDB" id="10066052at2759"/>
<accession>A0A4C1XGW1</accession>
<evidence type="ECO:0000313" key="2">
    <source>
        <dbReference type="Proteomes" id="UP000299102"/>
    </source>
</evidence>
<evidence type="ECO:0000313" key="1">
    <source>
        <dbReference type="EMBL" id="GBP63136.1"/>
    </source>
</evidence>
<sequence length="103" mass="12132">MGLTGRDIQRVPTKLLFFSRVERGKDTSALTRLDDVSEQEFLKAPPSLPYCTQRTQRYFASIIRRLTHVIRGDTALYFRARLKKSTLLRVQRANDKLSRWFRT</sequence>
<dbReference type="Proteomes" id="UP000299102">
    <property type="component" value="Unassembled WGS sequence"/>
</dbReference>
<dbReference type="EMBL" id="BGZK01000860">
    <property type="protein sequence ID" value="GBP63136.1"/>
    <property type="molecule type" value="Genomic_DNA"/>
</dbReference>
<name>A0A4C1XGW1_EUMVA</name>
<gene>
    <name evidence="1" type="ORF">EVAR_50067_1</name>
</gene>
<comment type="caution">
    <text evidence="1">The sequence shown here is derived from an EMBL/GenBank/DDBJ whole genome shotgun (WGS) entry which is preliminary data.</text>
</comment>
<protein>
    <submittedName>
        <fullName evidence="1">Uncharacterized protein</fullName>
    </submittedName>
</protein>
<organism evidence="1 2">
    <name type="scientific">Eumeta variegata</name>
    <name type="common">Bagworm moth</name>
    <name type="synonym">Eumeta japonica</name>
    <dbReference type="NCBI Taxonomy" id="151549"/>
    <lineage>
        <taxon>Eukaryota</taxon>
        <taxon>Metazoa</taxon>
        <taxon>Ecdysozoa</taxon>
        <taxon>Arthropoda</taxon>
        <taxon>Hexapoda</taxon>
        <taxon>Insecta</taxon>
        <taxon>Pterygota</taxon>
        <taxon>Neoptera</taxon>
        <taxon>Endopterygota</taxon>
        <taxon>Lepidoptera</taxon>
        <taxon>Glossata</taxon>
        <taxon>Ditrysia</taxon>
        <taxon>Tineoidea</taxon>
        <taxon>Psychidae</taxon>
        <taxon>Oiketicinae</taxon>
        <taxon>Eumeta</taxon>
    </lineage>
</organism>
<keyword evidence="2" id="KW-1185">Reference proteome</keyword>
<dbReference type="AlphaFoldDB" id="A0A4C1XGW1"/>
<proteinExistence type="predicted"/>